<protein>
    <submittedName>
        <fullName evidence="4">Thioesterase</fullName>
    </submittedName>
</protein>
<keyword evidence="2" id="KW-0378">Hydrolase</keyword>
<gene>
    <name evidence="4" type="ORF">GCM10017600_27480</name>
</gene>
<comment type="similarity">
    <text evidence="1">Belongs to the thioesterase family.</text>
</comment>
<dbReference type="RefSeq" id="WP_271217786.1">
    <property type="nucleotide sequence ID" value="NZ_BAAAVD010000004.1"/>
</dbReference>
<organism evidence="4 5">
    <name type="scientific">Streptosporangium carneum</name>
    <dbReference type="NCBI Taxonomy" id="47481"/>
    <lineage>
        <taxon>Bacteria</taxon>
        <taxon>Bacillati</taxon>
        <taxon>Actinomycetota</taxon>
        <taxon>Actinomycetes</taxon>
        <taxon>Streptosporangiales</taxon>
        <taxon>Streptosporangiaceae</taxon>
        <taxon>Streptosporangium</taxon>
    </lineage>
</organism>
<dbReference type="AlphaFoldDB" id="A0A9W6MCS8"/>
<evidence type="ECO:0000313" key="5">
    <source>
        <dbReference type="Proteomes" id="UP001143474"/>
    </source>
</evidence>
<proteinExistence type="inferred from homology"/>
<reference evidence="4" key="2">
    <citation type="submission" date="2023-01" db="EMBL/GenBank/DDBJ databases">
        <authorList>
            <person name="Sun Q."/>
            <person name="Evtushenko L."/>
        </authorList>
    </citation>
    <scope>NUCLEOTIDE SEQUENCE</scope>
    <source>
        <strain evidence="4">VKM Ac-2007</strain>
    </source>
</reference>
<reference evidence="4" key="1">
    <citation type="journal article" date="2014" name="Int. J. Syst. Evol. Microbiol.">
        <title>Complete genome sequence of Corynebacterium casei LMG S-19264T (=DSM 44701T), isolated from a smear-ripened cheese.</title>
        <authorList>
            <consortium name="US DOE Joint Genome Institute (JGI-PGF)"/>
            <person name="Walter F."/>
            <person name="Albersmeier A."/>
            <person name="Kalinowski J."/>
            <person name="Ruckert C."/>
        </authorList>
    </citation>
    <scope>NUCLEOTIDE SEQUENCE</scope>
    <source>
        <strain evidence="4">VKM Ac-2007</strain>
    </source>
</reference>
<dbReference type="Pfam" id="PF00975">
    <property type="entry name" value="Thioesterase"/>
    <property type="match status" value="1"/>
</dbReference>
<evidence type="ECO:0000256" key="2">
    <source>
        <dbReference type="ARBA" id="ARBA00022801"/>
    </source>
</evidence>
<dbReference type="InterPro" id="IPR001031">
    <property type="entry name" value="Thioesterase"/>
</dbReference>
<dbReference type="InterPro" id="IPR020802">
    <property type="entry name" value="TesA-like"/>
</dbReference>
<dbReference type="GO" id="GO:0008610">
    <property type="term" value="P:lipid biosynthetic process"/>
    <property type="evidence" value="ECO:0007669"/>
    <property type="project" value="TreeGrafter"/>
</dbReference>
<evidence type="ECO:0000256" key="1">
    <source>
        <dbReference type="ARBA" id="ARBA00007169"/>
    </source>
</evidence>
<dbReference type="GO" id="GO:0016787">
    <property type="term" value="F:hydrolase activity"/>
    <property type="evidence" value="ECO:0007669"/>
    <property type="project" value="UniProtKB-KW"/>
</dbReference>
<dbReference type="Gene3D" id="3.40.50.1820">
    <property type="entry name" value="alpha/beta hydrolase"/>
    <property type="match status" value="1"/>
</dbReference>
<dbReference type="EMBL" id="BSEV01000004">
    <property type="protein sequence ID" value="GLK09342.1"/>
    <property type="molecule type" value="Genomic_DNA"/>
</dbReference>
<comment type="caution">
    <text evidence="4">The sequence shown here is derived from an EMBL/GenBank/DDBJ whole genome shotgun (WGS) entry which is preliminary data.</text>
</comment>
<dbReference type="InterPro" id="IPR012223">
    <property type="entry name" value="TEII"/>
</dbReference>
<dbReference type="SMART" id="SM00824">
    <property type="entry name" value="PKS_TE"/>
    <property type="match status" value="1"/>
</dbReference>
<accession>A0A9W6MCS8</accession>
<dbReference type="PANTHER" id="PTHR11487:SF0">
    <property type="entry name" value="S-ACYL FATTY ACID SYNTHASE THIOESTERASE, MEDIUM CHAIN"/>
    <property type="match status" value="1"/>
</dbReference>
<dbReference type="PANTHER" id="PTHR11487">
    <property type="entry name" value="THIOESTERASE"/>
    <property type="match status" value="1"/>
</dbReference>
<name>A0A9W6MCS8_9ACTN</name>
<dbReference type="Proteomes" id="UP001143474">
    <property type="component" value="Unassembled WGS sequence"/>
</dbReference>
<evidence type="ECO:0000259" key="3">
    <source>
        <dbReference type="SMART" id="SM00824"/>
    </source>
</evidence>
<feature type="domain" description="Thioesterase TesA-like" evidence="3">
    <location>
        <begin position="28"/>
        <end position="251"/>
    </location>
</feature>
<sequence length="256" mass="28060">MSNRLGPARQDTAVIRPKQLDDAITTLVCLGFCGGGTGPYQPWAEVVPPGVDLALVCYAGREGRFLEEFATTWDELAEDATRTVVSAVGDRPYVLFGHSMGGWMAFEVATRLQARSASVPDALVVSSCNAPARGLTPRDMLPARQDTDEELLTWMRTHGLLADYVLDDPDLLEMAVEIMRADIAVRDTFRYNGAAGVTMPLQFLAGADDEAIEADAPAQWRELALGPYRHDSLPGSHFYTPEVWRTLPIHITAINR</sequence>
<keyword evidence="5" id="KW-1185">Reference proteome</keyword>
<dbReference type="SUPFAM" id="SSF53474">
    <property type="entry name" value="alpha/beta-Hydrolases"/>
    <property type="match status" value="1"/>
</dbReference>
<evidence type="ECO:0000313" key="4">
    <source>
        <dbReference type="EMBL" id="GLK09342.1"/>
    </source>
</evidence>
<dbReference type="InterPro" id="IPR029058">
    <property type="entry name" value="AB_hydrolase_fold"/>
</dbReference>